<dbReference type="Proteomes" id="UP001596328">
    <property type="component" value="Unassembled WGS sequence"/>
</dbReference>
<organism evidence="1 2">
    <name type="scientific">Halobium palmae</name>
    <dbReference type="NCBI Taxonomy" id="1776492"/>
    <lineage>
        <taxon>Archaea</taxon>
        <taxon>Methanobacteriati</taxon>
        <taxon>Methanobacteriota</taxon>
        <taxon>Stenosarchaea group</taxon>
        <taxon>Halobacteria</taxon>
        <taxon>Halobacteriales</taxon>
        <taxon>Haloferacaceae</taxon>
        <taxon>Halobium</taxon>
    </lineage>
</organism>
<reference evidence="1 2" key="1">
    <citation type="journal article" date="2019" name="Int. J. Syst. Evol. Microbiol.">
        <title>The Global Catalogue of Microorganisms (GCM) 10K type strain sequencing project: providing services to taxonomists for standard genome sequencing and annotation.</title>
        <authorList>
            <consortium name="The Broad Institute Genomics Platform"/>
            <consortium name="The Broad Institute Genome Sequencing Center for Infectious Disease"/>
            <person name="Wu L."/>
            <person name="Ma J."/>
        </authorList>
    </citation>
    <scope>NUCLEOTIDE SEQUENCE [LARGE SCALE GENOMIC DNA]</scope>
    <source>
        <strain evidence="1 2">NBRC 111368</strain>
    </source>
</reference>
<dbReference type="InterPro" id="IPR045396">
    <property type="entry name" value="DUF6517"/>
</dbReference>
<sequence>MKVRHSAAPLLLATLVVLAGCTGTLVDAKASPATVPADAYETAGYVHGNTTAVPLTYPVGKFGVTPDVKVTSYVSGYSKSVEGADGGSNDTAALLVVSTPNARIAGQSVNPFAHATNAELSERAFRLLDRVKGTSEYGELGDLREIDRGEQAVLGDSVEVVTFAASATIDGNATEVRIHVLSVEHGDDVVVALGVHEVGFDESAALRGLMERIEHEVDPAADA</sequence>
<protein>
    <submittedName>
        <fullName evidence="1">DUF6517 family protein</fullName>
    </submittedName>
</protein>
<comment type="caution">
    <text evidence="1">The sequence shown here is derived from an EMBL/GenBank/DDBJ whole genome shotgun (WGS) entry which is preliminary data.</text>
</comment>
<dbReference type="EMBL" id="JBHSWU010000079">
    <property type="protein sequence ID" value="MFC6723980.1"/>
    <property type="molecule type" value="Genomic_DNA"/>
</dbReference>
<accession>A0ABD5RXF7</accession>
<proteinExistence type="predicted"/>
<keyword evidence="2" id="KW-1185">Reference proteome</keyword>
<dbReference type="PROSITE" id="PS51257">
    <property type="entry name" value="PROKAR_LIPOPROTEIN"/>
    <property type="match status" value="1"/>
</dbReference>
<name>A0ABD5RXF7_9EURY</name>
<gene>
    <name evidence="1" type="ORF">ACFQE1_06255</name>
</gene>
<dbReference type="AlphaFoldDB" id="A0ABD5RXF7"/>
<evidence type="ECO:0000313" key="2">
    <source>
        <dbReference type="Proteomes" id="UP001596328"/>
    </source>
</evidence>
<dbReference type="Pfam" id="PF20127">
    <property type="entry name" value="DUF6517"/>
    <property type="match status" value="1"/>
</dbReference>
<evidence type="ECO:0000313" key="1">
    <source>
        <dbReference type="EMBL" id="MFC6723980.1"/>
    </source>
</evidence>